<comment type="caution">
    <text evidence="2">The sequence shown here is derived from an EMBL/GenBank/DDBJ whole genome shotgun (WGS) entry which is preliminary data.</text>
</comment>
<dbReference type="PANTHER" id="PTHR34846:SF11">
    <property type="entry name" value="4-CARBOXYMUCONOLACTONE DECARBOXYLASE FAMILY PROTEIN (AFU_ORTHOLOGUE AFUA_6G11590)"/>
    <property type="match status" value="1"/>
</dbReference>
<name>A0A939PE57_9ACTN</name>
<dbReference type="InterPro" id="IPR003779">
    <property type="entry name" value="CMD-like"/>
</dbReference>
<keyword evidence="3" id="KW-1185">Reference proteome</keyword>
<proteinExistence type="predicted"/>
<evidence type="ECO:0000313" key="2">
    <source>
        <dbReference type="EMBL" id="MBO2448019.1"/>
    </source>
</evidence>
<protein>
    <submittedName>
        <fullName evidence="2">Carboxymuconolactone decarboxylase family protein</fullName>
    </submittedName>
</protein>
<accession>A0A939PE57</accession>
<gene>
    <name evidence="2" type="ORF">J4573_13025</name>
</gene>
<reference evidence="2" key="1">
    <citation type="submission" date="2021-03" db="EMBL/GenBank/DDBJ databases">
        <authorList>
            <person name="Kanchanasin P."/>
            <person name="Saeng-In P."/>
            <person name="Phongsopitanun W."/>
            <person name="Yuki M."/>
            <person name="Kudo T."/>
            <person name="Ohkuma M."/>
            <person name="Tanasupawat S."/>
        </authorList>
    </citation>
    <scope>NUCLEOTIDE SEQUENCE</scope>
    <source>
        <strain evidence="2">GKU 128</strain>
    </source>
</reference>
<dbReference type="PANTHER" id="PTHR34846">
    <property type="entry name" value="4-CARBOXYMUCONOLACTONE DECARBOXYLASE FAMILY PROTEIN (AFU_ORTHOLOGUE AFUA_6G11590)"/>
    <property type="match status" value="1"/>
</dbReference>
<dbReference type="GO" id="GO:0051920">
    <property type="term" value="F:peroxiredoxin activity"/>
    <property type="evidence" value="ECO:0007669"/>
    <property type="project" value="InterPro"/>
</dbReference>
<dbReference type="InterPro" id="IPR029032">
    <property type="entry name" value="AhpD-like"/>
</dbReference>
<dbReference type="AlphaFoldDB" id="A0A939PE57"/>
<dbReference type="RefSeq" id="WP_208255687.1">
    <property type="nucleotide sequence ID" value="NZ_JAGEOJ010000005.1"/>
</dbReference>
<feature type="domain" description="Carboxymuconolactone decarboxylase-like" evidence="1">
    <location>
        <begin position="47"/>
        <end position="109"/>
    </location>
</feature>
<dbReference type="Proteomes" id="UP000669179">
    <property type="component" value="Unassembled WGS sequence"/>
</dbReference>
<evidence type="ECO:0000259" key="1">
    <source>
        <dbReference type="Pfam" id="PF02627"/>
    </source>
</evidence>
<dbReference type="EMBL" id="JAGEOJ010000005">
    <property type="protein sequence ID" value="MBO2448019.1"/>
    <property type="molecule type" value="Genomic_DNA"/>
</dbReference>
<dbReference type="Pfam" id="PF02627">
    <property type="entry name" value="CMD"/>
    <property type="match status" value="1"/>
</dbReference>
<organism evidence="2 3">
    <name type="scientific">Actinomadura barringtoniae</name>
    <dbReference type="NCBI Taxonomy" id="1427535"/>
    <lineage>
        <taxon>Bacteria</taxon>
        <taxon>Bacillati</taxon>
        <taxon>Actinomycetota</taxon>
        <taxon>Actinomycetes</taxon>
        <taxon>Streptosporangiales</taxon>
        <taxon>Thermomonosporaceae</taxon>
        <taxon>Actinomadura</taxon>
    </lineage>
</organism>
<evidence type="ECO:0000313" key="3">
    <source>
        <dbReference type="Proteomes" id="UP000669179"/>
    </source>
</evidence>
<dbReference type="SUPFAM" id="SSF69118">
    <property type="entry name" value="AhpD-like"/>
    <property type="match status" value="1"/>
</dbReference>
<dbReference type="Gene3D" id="1.20.1290.10">
    <property type="entry name" value="AhpD-like"/>
    <property type="match status" value="1"/>
</dbReference>
<sequence length="183" mass="20027">MARIPFPDLTALPPEAEEAIAALPAPLNIFTMAAHAPTTTAPIIGLGRALLTTLELDARIRELTILWVARRTGADYEWIQHEPFARRVGAGDEQIRAVRDLDLDAFAGPDRLALGLADRLLMRQPVTDIDGLLRHFPARQITELVLVVGYYTMLAGLMVTLDIDVDPVGDQLADEATRIVSGR</sequence>